<comment type="caution">
    <text evidence="3">The sequence shown here is derived from an EMBL/GenBank/DDBJ whole genome shotgun (WGS) entry which is preliminary data.</text>
</comment>
<evidence type="ECO:0000259" key="2">
    <source>
        <dbReference type="Pfam" id="PF14040"/>
    </source>
</evidence>
<organism evidence="3 4">
    <name type="scientific">Streptomyces longisporoflavus</name>
    <dbReference type="NCBI Taxonomy" id="28044"/>
    <lineage>
        <taxon>Bacteria</taxon>
        <taxon>Bacillati</taxon>
        <taxon>Actinomycetota</taxon>
        <taxon>Actinomycetes</taxon>
        <taxon>Kitasatosporales</taxon>
        <taxon>Streptomycetaceae</taxon>
        <taxon>Streptomyces</taxon>
    </lineage>
</organism>
<dbReference type="Proteomes" id="UP001610818">
    <property type="component" value="Unassembled WGS sequence"/>
</dbReference>
<evidence type="ECO:0000313" key="3">
    <source>
        <dbReference type="EMBL" id="MFH8550834.1"/>
    </source>
</evidence>
<keyword evidence="1" id="KW-0732">Signal</keyword>
<dbReference type="RefSeq" id="WP_397717478.1">
    <property type="nucleotide sequence ID" value="NZ_JBIRGN010000008.1"/>
</dbReference>
<proteinExistence type="predicted"/>
<reference evidence="3 4" key="1">
    <citation type="submission" date="2024-10" db="EMBL/GenBank/DDBJ databases">
        <title>The Natural Products Discovery Center: Release of the First 8490 Sequenced Strains for Exploring Actinobacteria Biosynthetic Diversity.</title>
        <authorList>
            <person name="Kalkreuter E."/>
            <person name="Kautsar S.A."/>
            <person name="Yang D."/>
            <person name="Bader C.D."/>
            <person name="Teijaro C.N."/>
            <person name="Fluegel L."/>
            <person name="Davis C.M."/>
            <person name="Simpson J.R."/>
            <person name="Lauterbach L."/>
            <person name="Steele A.D."/>
            <person name="Gui C."/>
            <person name="Meng S."/>
            <person name="Li G."/>
            <person name="Viehrig K."/>
            <person name="Ye F."/>
            <person name="Su P."/>
            <person name="Kiefer A.F."/>
            <person name="Nichols A."/>
            <person name="Cepeda A.J."/>
            <person name="Yan W."/>
            <person name="Fan B."/>
            <person name="Jiang Y."/>
            <person name="Adhikari A."/>
            <person name="Zheng C.-J."/>
            <person name="Schuster L."/>
            <person name="Cowan T.M."/>
            <person name="Smanski M.J."/>
            <person name="Chevrette M.G."/>
            <person name="De Carvalho L.P.S."/>
            <person name="Shen B."/>
        </authorList>
    </citation>
    <scope>NUCLEOTIDE SEQUENCE [LARGE SCALE GENOMIC DNA]</scope>
    <source>
        <strain evidence="3 4">NPDC017990</strain>
    </source>
</reference>
<dbReference type="InterPro" id="IPR029476">
    <property type="entry name" value="DNase_NucA_NucB"/>
</dbReference>
<name>A0ABW7R2C7_9ACTN</name>
<gene>
    <name evidence="3" type="ORF">ACH4F9_38170</name>
</gene>
<protein>
    <recommendedName>
        <fullName evidence="2">Deoxyribonuclease NucA/NucB domain-containing protein</fullName>
    </recommendedName>
</protein>
<feature type="domain" description="Deoxyribonuclease NucA/NucB" evidence="2">
    <location>
        <begin position="388"/>
        <end position="486"/>
    </location>
</feature>
<accession>A0ABW7R2C7</accession>
<sequence length="489" mass="54466">MRSLRIKAAVTGLAAAALLLVGAIPAPAQSQQEDRKTTYKITPYVISDPALIAEPEKLVEEVKKHGDLDRLGIKPSTSNGPSKMTKKSALAADPASYVVDSSRFPSGRIPDDIYDYTNWDECDTNSGAASQDAGWIKNRYSYCQKHLVFMPAFECGLFPPRCRLAGTYSSSNTLIGYGKVGGHEDHPNFRWADFRLKVENIVTTGPFAGSGADMSAAMECEGDYKDDEPNHNDEHACYAHENEETEKSINEWRVNNEAYFDIASQAVSSDPLWGEQIATGVFHIEYEFDLPWYFQFIDTEGPEGGMRFDSAWYLQSHKLGSVFDRAVPGMSYTKSDAAVGGVATHLEEARANPGATLPTQTDKHLAGGTPGDPIHRLAQAKGEKQSFRYDENRRIVRNFCATKAMQDLKATLPVDQGPYDCDEYPMASTYEGAGRHLFPDEPYGGAQYERHYSARWVNSEVNQEAGRRLGRWYDVDRLLDQDAFYIPIR</sequence>
<feature type="signal peptide" evidence="1">
    <location>
        <begin position="1"/>
        <end position="28"/>
    </location>
</feature>
<dbReference type="EMBL" id="JBIRGQ010000008">
    <property type="protein sequence ID" value="MFH8550834.1"/>
    <property type="molecule type" value="Genomic_DNA"/>
</dbReference>
<evidence type="ECO:0000313" key="4">
    <source>
        <dbReference type="Proteomes" id="UP001610818"/>
    </source>
</evidence>
<dbReference type="Pfam" id="PF14040">
    <property type="entry name" value="DNase_NucA_NucB"/>
    <property type="match status" value="1"/>
</dbReference>
<feature type="chain" id="PRO_5045420370" description="Deoxyribonuclease NucA/NucB domain-containing protein" evidence="1">
    <location>
        <begin position="29"/>
        <end position="489"/>
    </location>
</feature>
<keyword evidence="4" id="KW-1185">Reference proteome</keyword>
<evidence type="ECO:0000256" key="1">
    <source>
        <dbReference type="SAM" id="SignalP"/>
    </source>
</evidence>